<sequence length="221" mass="23259">MGDTLEERVREHAQEAVAPLGLVVDDLSIVRAGKRRLVRIAVDDDLSALAAGDETTPVPPVALDTVADATRAIDAALDAADPMGQAPYVLEVTSPGTSRPLTQPRHFRRNVGRLVKLALADGTTLLGRIAAAGEHGLHLDLQPTQAQGKHKNAAAGAKAGAAGNESAARFVDYAALTGAHVQVEFNRADEADEADEDYVDDGADGDLEQDETDSHSEEQED</sequence>
<organism evidence="6 7">
    <name type="scientific">Kineosphaera limosa NBRC 100340</name>
    <dbReference type="NCBI Taxonomy" id="1184609"/>
    <lineage>
        <taxon>Bacteria</taxon>
        <taxon>Bacillati</taxon>
        <taxon>Actinomycetota</taxon>
        <taxon>Actinomycetes</taxon>
        <taxon>Micrococcales</taxon>
        <taxon>Dermatophilaceae</taxon>
        <taxon>Kineosphaera</taxon>
    </lineage>
</organism>
<feature type="domain" description="Ribosome maturation factor RimP N-terminal" evidence="5">
    <location>
        <begin position="14"/>
        <end position="97"/>
    </location>
</feature>
<dbReference type="OrthoDB" id="9805006at2"/>
<protein>
    <recommendedName>
        <fullName evidence="3">Ribosome maturation factor RimP</fullName>
    </recommendedName>
</protein>
<evidence type="ECO:0000259" key="5">
    <source>
        <dbReference type="Pfam" id="PF02576"/>
    </source>
</evidence>
<dbReference type="PANTHER" id="PTHR33867">
    <property type="entry name" value="RIBOSOME MATURATION FACTOR RIMP"/>
    <property type="match status" value="1"/>
</dbReference>
<comment type="similarity">
    <text evidence="3">Belongs to the RimP family.</text>
</comment>
<evidence type="ECO:0000256" key="1">
    <source>
        <dbReference type="ARBA" id="ARBA00022490"/>
    </source>
</evidence>
<dbReference type="STRING" id="1184609.KILIM_010_00550"/>
<comment type="subcellular location">
    <subcellularLocation>
        <location evidence="3">Cytoplasm</location>
    </subcellularLocation>
</comment>
<dbReference type="RefSeq" id="WP_006591256.1">
    <property type="nucleotide sequence ID" value="NZ_BAHD01000010.1"/>
</dbReference>
<dbReference type="InterPro" id="IPR028989">
    <property type="entry name" value="RimP_N"/>
</dbReference>
<dbReference type="EMBL" id="BAHD01000010">
    <property type="protein sequence ID" value="GAB94724.1"/>
    <property type="molecule type" value="Genomic_DNA"/>
</dbReference>
<keyword evidence="7" id="KW-1185">Reference proteome</keyword>
<evidence type="ECO:0000313" key="6">
    <source>
        <dbReference type="EMBL" id="GAB94724.1"/>
    </source>
</evidence>
<dbReference type="HAMAP" id="MF_01077">
    <property type="entry name" value="RimP"/>
    <property type="match status" value="1"/>
</dbReference>
<feature type="compositionally biased region" description="Basic and acidic residues" evidence="4">
    <location>
        <begin position="212"/>
        <end position="221"/>
    </location>
</feature>
<dbReference type="SUPFAM" id="SSF75420">
    <property type="entry name" value="YhbC-like, N-terminal domain"/>
    <property type="match status" value="1"/>
</dbReference>
<dbReference type="Proteomes" id="UP000008366">
    <property type="component" value="Unassembled WGS sequence"/>
</dbReference>
<dbReference type="NCBIfam" id="NF000930">
    <property type="entry name" value="PRK00092.2-2"/>
    <property type="match status" value="1"/>
</dbReference>
<dbReference type="Pfam" id="PF02576">
    <property type="entry name" value="RimP_N"/>
    <property type="match status" value="1"/>
</dbReference>
<feature type="compositionally biased region" description="Acidic residues" evidence="4">
    <location>
        <begin position="190"/>
        <end position="211"/>
    </location>
</feature>
<feature type="region of interest" description="Disordered" evidence="4">
    <location>
        <begin position="185"/>
        <end position="221"/>
    </location>
</feature>
<evidence type="ECO:0000256" key="4">
    <source>
        <dbReference type="SAM" id="MobiDB-lite"/>
    </source>
</evidence>
<dbReference type="GO" id="GO:0005829">
    <property type="term" value="C:cytosol"/>
    <property type="evidence" value="ECO:0007669"/>
    <property type="project" value="TreeGrafter"/>
</dbReference>
<evidence type="ECO:0000256" key="2">
    <source>
        <dbReference type="ARBA" id="ARBA00022517"/>
    </source>
</evidence>
<dbReference type="Gene3D" id="3.30.300.70">
    <property type="entry name" value="RimP-like superfamily, N-terminal"/>
    <property type="match status" value="1"/>
</dbReference>
<proteinExistence type="inferred from homology"/>
<dbReference type="PANTHER" id="PTHR33867:SF1">
    <property type="entry name" value="RIBOSOME MATURATION FACTOR RIMP"/>
    <property type="match status" value="1"/>
</dbReference>
<evidence type="ECO:0000256" key="3">
    <source>
        <dbReference type="HAMAP-Rule" id="MF_01077"/>
    </source>
</evidence>
<evidence type="ECO:0000313" key="7">
    <source>
        <dbReference type="Proteomes" id="UP000008366"/>
    </source>
</evidence>
<accession>K6X7E1</accession>
<dbReference type="GO" id="GO:0006412">
    <property type="term" value="P:translation"/>
    <property type="evidence" value="ECO:0007669"/>
    <property type="project" value="TreeGrafter"/>
</dbReference>
<reference evidence="6 7" key="1">
    <citation type="submission" date="2012-08" db="EMBL/GenBank/DDBJ databases">
        <title>Whole genome shotgun sequence of Kineosphaera limosa NBRC 100340.</title>
        <authorList>
            <person name="Yoshida I."/>
            <person name="Isaki S."/>
            <person name="Hosoyama A."/>
            <person name="Tsuchikane K."/>
            <person name="Katsumata H."/>
            <person name="Ando Y."/>
            <person name="Ohji S."/>
            <person name="Hamada M."/>
            <person name="Tamura T."/>
            <person name="Yamazoe A."/>
            <person name="Yamazaki S."/>
            <person name="Fujita N."/>
        </authorList>
    </citation>
    <scope>NUCLEOTIDE SEQUENCE [LARGE SCALE GENOMIC DNA]</scope>
    <source>
        <strain evidence="6 7">NBRC 100340</strain>
    </source>
</reference>
<dbReference type="GO" id="GO:0000028">
    <property type="term" value="P:ribosomal small subunit assembly"/>
    <property type="evidence" value="ECO:0007669"/>
    <property type="project" value="TreeGrafter"/>
</dbReference>
<keyword evidence="2 3" id="KW-0690">Ribosome biogenesis</keyword>
<comment type="function">
    <text evidence="3">Required for maturation of 30S ribosomal subunits.</text>
</comment>
<dbReference type="InterPro" id="IPR035956">
    <property type="entry name" value="RimP_N_sf"/>
</dbReference>
<comment type="caution">
    <text evidence="6">The sequence shown here is derived from an EMBL/GenBank/DDBJ whole genome shotgun (WGS) entry which is preliminary data.</text>
</comment>
<gene>
    <name evidence="3 6" type="primary">rimP</name>
    <name evidence="6" type="ORF">KILIM_010_00550</name>
</gene>
<keyword evidence="1 3" id="KW-0963">Cytoplasm</keyword>
<dbReference type="AlphaFoldDB" id="K6X7E1"/>
<dbReference type="eggNOG" id="COG0779">
    <property type="taxonomic scope" value="Bacteria"/>
</dbReference>
<dbReference type="InterPro" id="IPR003728">
    <property type="entry name" value="Ribosome_maturation_RimP"/>
</dbReference>
<name>K6X7E1_9MICO</name>